<name>A0A8J5IQH5_9STRA</name>
<dbReference type="EMBL" id="JAENGY010000180">
    <property type="protein sequence ID" value="KAG6970442.1"/>
    <property type="molecule type" value="Genomic_DNA"/>
</dbReference>
<gene>
    <name evidence="1" type="ORF">JG688_00004852</name>
</gene>
<keyword evidence="2" id="KW-1185">Reference proteome</keyword>
<comment type="caution">
    <text evidence="1">The sequence shown here is derived from an EMBL/GenBank/DDBJ whole genome shotgun (WGS) entry which is preliminary data.</text>
</comment>
<accession>A0A8J5IQH5</accession>
<evidence type="ECO:0000313" key="1">
    <source>
        <dbReference type="EMBL" id="KAG6970442.1"/>
    </source>
</evidence>
<protein>
    <submittedName>
        <fullName evidence="1">Uncharacterized protein</fullName>
    </submittedName>
</protein>
<organism evidence="1 2">
    <name type="scientific">Phytophthora aleatoria</name>
    <dbReference type="NCBI Taxonomy" id="2496075"/>
    <lineage>
        <taxon>Eukaryota</taxon>
        <taxon>Sar</taxon>
        <taxon>Stramenopiles</taxon>
        <taxon>Oomycota</taxon>
        <taxon>Peronosporomycetes</taxon>
        <taxon>Peronosporales</taxon>
        <taxon>Peronosporaceae</taxon>
        <taxon>Phytophthora</taxon>
    </lineage>
</organism>
<proteinExistence type="predicted"/>
<reference evidence="1" key="1">
    <citation type="submission" date="2021-01" db="EMBL/GenBank/DDBJ databases">
        <title>Phytophthora aleatoria, a newly-described species from Pinus radiata is distinct from Phytophthora cactorum isolates based on comparative genomics.</title>
        <authorList>
            <person name="Mcdougal R."/>
            <person name="Panda P."/>
            <person name="Williams N."/>
            <person name="Studholme D.J."/>
        </authorList>
    </citation>
    <scope>NUCLEOTIDE SEQUENCE</scope>
    <source>
        <strain evidence="1">NZFS 4037</strain>
    </source>
</reference>
<sequence>MDNLVQVVGLMENTVQMLTSLGRTFSVTGSDNKIFETNAPAESIEVKLTALGKCAKTDSSVVRRAKRLAKGKLVYVRMNRKEHVNCVLLSVEENYGQALRVVEPRLDQLSERSTPGDLQSLGVLKSIMQGAIRTTSTIKVNESSTNLSNGKVCIEDSDLPTVDGPLEWMETVTAMRKAAIEAETEELTTFQLTEDTGELKQELSDDRDTGIGLNRDHEDGLSLKYREALTQAVAMTCYTKATDLKVYLLITQVQLMLRASEVILTRVM</sequence>
<dbReference type="AlphaFoldDB" id="A0A8J5IQH5"/>
<evidence type="ECO:0000313" key="2">
    <source>
        <dbReference type="Proteomes" id="UP000709295"/>
    </source>
</evidence>
<dbReference type="Proteomes" id="UP000709295">
    <property type="component" value="Unassembled WGS sequence"/>
</dbReference>